<reference evidence="1" key="1">
    <citation type="submission" date="2020-07" db="EMBL/GenBank/DDBJ databases">
        <title>Multicomponent nature underlies the extraordinary mechanical properties of spider dragline silk.</title>
        <authorList>
            <person name="Kono N."/>
            <person name="Nakamura H."/>
            <person name="Mori M."/>
            <person name="Yoshida Y."/>
            <person name="Ohtoshi R."/>
            <person name="Malay A.D."/>
            <person name="Moran D.A.P."/>
            <person name="Tomita M."/>
            <person name="Numata K."/>
            <person name="Arakawa K."/>
        </authorList>
    </citation>
    <scope>NUCLEOTIDE SEQUENCE</scope>
</reference>
<gene>
    <name evidence="1" type="ORF">TNCT_454651</name>
</gene>
<protein>
    <submittedName>
        <fullName evidence="1">Uncharacterized protein</fullName>
    </submittedName>
</protein>
<dbReference type="AlphaFoldDB" id="A0A8X6IA13"/>
<sequence>MPNSWRCFELAFGSFHRQTSHKRPSWATSRSLLFSSCFDAIKCVFWPVPRLVTQVRSVRGMGTLRKMLLLLFSVIGSGRPLLRASASRKSGGIFVYLPRVTISLITFQVTPTSRKL</sequence>
<proteinExistence type="predicted"/>
<evidence type="ECO:0000313" key="1">
    <source>
        <dbReference type="EMBL" id="GFR18214.1"/>
    </source>
</evidence>
<dbReference type="EMBL" id="BMAO01007750">
    <property type="protein sequence ID" value="GFR18214.1"/>
    <property type="molecule type" value="Genomic_DNA"/>
</dbReference>
<evidence type="ECO:0000313" key="2">
    <source>
        <dbReference type="Proteomes" id="UP000887116"/>
    </source>
</evidence>
<keyword evidence="2" id="KW-1185">Reference proteome</keyword>
<accession>A0A8X6IA13</accession>
<organism evidence="1 2">
    <name type="scientific">Trichonephila clavata</name>
    <name type="common">Joro spider</name>
    <name type="synonym">Nephila clavata</name>
    <dbReference type="NCBI Taxonomy" id="2740835"/>
    <lineage>
        <taxon>Eukaryota</taxon>
        <taxon>Metazoa</taxon>
        <taxon>Ecdysozoa</taxon>
        <taxon>Arthropoda</taxon>
        <taxon>Chelicerata</taxon>
        <taxon>Arachnida</taxon>
        <taxon>Araneae</taxon>
        <taxon>Araneomorphae</taxon>
        <taxon>Entelegynae</taxon>
        <taxon>Araneoidea</taxon>
        <taxon>Nephilidae</taxon>
        <taxon>Trichonephila</taxon>
    </lineage>
</organism>
<dbReference type="Proteomes" id="UP000887116">
    <property type="component" value="Unassembled WGS sequence"/>
</dbReference>
<comment type="caution">
    <text evidence="1">The sequence shown here is derived from an EMBL/GenBank/DDBJ whole genome shotgun (WGS) entry which is preliminary data.</text>
</comment>
<name>A0A8X6IA13_TRICU</name>